<dbReference type="PANTHER" id="PTHR34386">
    <property type="entry name" value="GLUTAREDOXIN"/>
    <property type="match status" value="1"/>
</dbReference>
<evidence type="ECO:0000313" key="2">
    <source>
        <dbReference type="EMBL" id="GAA3957172.1"/>
    </source>
</evidence>
<dbReference type="PANTHER" id="PTHR34386:SF1">
    <property type="entry name" value="GLUTAREDOXIN-LIKE PROTEIN NRDH"/>
    <property type="match status" value="1"/>
</dbReference>
<feature type="domain" description="Glutaredoxin" evidence="1">
    <location>
        <begin position="37"/>
        <end position="95"/>
    </location>
</feature>
<evidence type="ECO:0000259" key="1">
    <source>
        <dbReference type="Pfam" id="PF00462"/>
    </source>
</evidence>
<dbReference type="PROSITE" id="PS51354">
    <property type="entry name" value="GLUTAREDOXIN_2"/>
    <property type="match status" value="1"/>
</dbReference>
<dbReference type="CDD" id="cd02976">
    <property type="entry name" value="NrdH"/>
    <property type="match status" value="1"/>
</dbReference>
<dbReference type="RefSeq" id="WP_344804828.1">
    <property type="nucleotide sequence ID" value="NZ_BAABBO010000007.1"/>
</dbReference>
<dbReference type="InterPro" id="IPR036249">
    <property type="entry name" value="Thioredoxin-like_sf"/>
</dbReference>
<sequence>MKKLCFLVLAIVVYQHWDTVQELLRPPPAMAADPGEVILYATSWCSYCAQTRHLLDREGVEYLEYDIETSAEGLEKFKALGGRGVPVLQVDNSVVYGYSERKMKALLFQ</sequence>
<dbReference type="SUPFAM" id="SSF52833">
    <property type="entry name" value="Thioredoxin-like"/>
    <property type="match status" value="1"/>
</dbReference>
<evidence type="ECO:0000313" key="3">
    <source>
        <dbReference type="Proteomes" id="UP001501337"/>
    </source>
</evidence>
<dbReference type="EMBL" id="BAABBO010000007">
    <property type="protein sequence ID" value="GAA3957172.1"/>
    <property type="molecule type" value="Genomic_DNA"/>
</dbReference>
<gene>
    <name evidence="2" type="ORF">GCM10022278_14680</name>
</gene>
<name>A0ABP7NZG8_9GAMM</name>
<reference evidence="3" key="1">
    <citation type="journal article" date="2019" name="Int. J. Syst. Evol. Microbiol.">
        <title>The Global Catalogue of Microorganisms (GCM) 10K type strain sequencing project: providing services to taxonomists for standard genome sequencing and annotation.</title>
        <authorList>
            <consortium name="The Broad Institute Genomics Platform"/>
            <consortium name="The Broad Institute Genome Sequencing Center for Infectious Disease"/>
            <person name="Wu L."/>
            <person name="Ma J."/>
        </authorList>
    </citation>
    <scope>NUCLEOTIDE SEQUENCE [LARGE SCALE GENOMIC DNA]</scope>
    <source>
        <strain evidence="3">JCM 17555</strain>
    </source>
</reference>
<dbReference type="Proteomes" id="UP001501337">
    <property type="component" value="Unassembled WGS sequence"/>
</dbReference>
<proteinExistence type="predicted"/>
<dbReference type="InterPro" id="IPR051548">
    <property type="entry name" value="Grx-like_ET"/>
</dbReference>
<keyword evidence="3" id="KW-1185">Reference proteome</keyword>
<dbReference type="InterPro" id="IPR002109">
    <property type="entry name" value="Glutaredoxin"/>
</dbReference>
<comment type="caution">
    <text evidence="2">The sequence shown here is derived from an EMBL/GenBank/DDBJ whole genome shotgun (WGS) entry which is preliminary data.</text>
</comment>
<accession>A0ABP7NZG8</accession>
<protein>
    <submittedName>
        <fullName evidence="2">Glutaredoxin family protein</fullName>
    </submittedName>
</protein>
<dbReference type="Gene3D" id="3.40.30.10">
    <property type="entry name" value="Glutaredoxin"/>
    <property type="match status" value="1"/>
</dbReference>
<organism evidence="2 3">
    <name type="scientific">Allohahella marinimesophila</name>
    <dbReference type="NCBI Taxonomy" id="1054972"/>
    <lineage>
        <taxon>Bacteria</taxon>
        <taxon>Pseudomonadati</taxon>
        <taxon>Pseudomonadota</taxon>
        <taxon>Gammaproteobacteria</taxon>
        <taxon>Oceanospirillales</taxon>
        <taxon>Hahellaceae</taxon>
        <taxon>Allohahella</taxon>
    </lineage>
</organism>
<dbReference type="Pfam" id="PF00462">
    <property type="entry name" value="Glutaredoxin"/>
    <property type="match status" value="1"/>
</dbReference>